<evidence type="ECO:0000313" key="3">
    <source>
        <dbReference type="Proteomes" id="UP000193136"/>
    </source>
</evidence>
<dbReference type="Pfam" id="PF19571">
    <property type="entry name" value="ACT_8"/>
    <property type="match status" value="1"/>
</dbReference>
<comment type="caution">
    <text evidence="2">The sequence shown here is derived from an EMBL/GenBank/DDBJ whole genome shotgun (WGS) entry which is preliminary data.</text>
</comment>
<keyword evidence="3" id="KW-1185">Reference proteome</keyword>
<dbReference type="CDD" id="cd04882">
    <property type="entry name" value="ACT_Bt0572_2"/>
    <property type="match status" value="1"/>
</dbReference>
<dbReference type="RefSeq" id="WP_085010669.1">
    <property type="nucleotide sequence ID" value="NZ_NAAD01000012.1"/>
</dbReference>
<dbReference type="OrthoDB" id="9790662at2"/>
<reference evidence="2 3" key="1">
    <citation type="submission" date="2017-03" db="EMBL/GenBank/DDBJ databases">
        <title>Genome sequence of Geothermobacter sp. EPR-M, Deep-Sea Iron Reducer.</title>
        <authorList>
            <person name="Tully B."/>
            <person name="Savalia P."/>
            <person name="Abuyen K."/>
            <person name="Baughan C."/>
            <person name="Romero E."/>
            <person name="Ronkowski C."/>
            <person name="Torres B."/>
            <person name="Tremblay J."/>
            <person name="Trujillo A."/>
            <person name="Tyler M."/>
            <person name="Perez-Rodriguez I."/>
            <person name="Amend J."/>
        </authorList>
    </citation>
    <scope>NUCLEOTIDE SEQUENCE [LARGE SCALE GENOMIC DNA]</scope>
    <source>
        <strain evidence="2 3">EPR-M</strain>
    </source>
</reference>
<gene>
    <name evidence="2" type="ORF">B5V00_10080</name>
</gene>
<dbReference type="AlphaFoldDB" id="A0A1X0Y296"/>
<sequence length="148" mass="15869">MKLKQLSIPLENSPGRLHEVTRALGDAGINLRAHCICDSTHDFGVLRILVSDLAAARAVVMERLIPARVDDVVAVEIEDTPGSLADLLSLFLGTGINVDYMYAVAGANLQKAVMVFHFSAIDQALKVLEKSGARLLDAESFGILVGQD</sequence>
<dbReference type="Proteomes" id="UP000193136">
    <property type="component" value="Unassembled WGS sequence"/>
</dbReference>
<organism evidence="2 3">
    <name type="scientific">Geothermobacter hydrogeniphilus</name>
    <dbReference type="NCBI Taxonomy" id="1969733"/>
    <lineage>
        <taxon>Bacteria</taxon>
        <taxon>Pseudomonadati</taxon>
        <taxon>Thermodesulfobacteriota</taxon>
        <taxon>Desulfuromonadia</taxon>
        <taxon>Desulfuromonadales</taxon>
        <taxon>Geothermobacteraceae</taxon>
        <taxon>Geothermobacter</taxon>
    </lineage>
</organism>
<proteinExistence type="predicted"/>
<dbReference type="SUPFAM" id="SSF55021">
    <property type="entry name" value="ACT-like"/>
    <property type="match status" value="2"/>
</dbReference>
<dbReference type="PANTHER" id="PTHR40099">
    <property type="entry name" value="ACETOLACTATE SYNTHASE, SMALL SUBUNIT"/>
    <property type="match status" value="1"/>
</dbReference>
<dbReference type="PANTHER" id="PTHR40099:SF1">
    <property type="entry name" value="ACETOLACTATE SYNTHASE, SMALL SUBUNIT"/>
    <property type="match status" value="1"/>
</dbReference>
<dbReference type="InterPro" id="IPR045865">
    <property type="entry name" value="ACT-like_dom_sf"/>
</dbReference>
<protein>
    <submittedName>
        <fullName evidence="2">Amino acid-binding protein</fullName>
    </submittedName>
</protein>
<dbReference type="Gene3D" id="3.30.2130.10">
    <property type="entry name" value="VC0802-like"/>
    <property type="match status" value="1"/>
</dbReference>
<dbReference type="InterPro" id="IPR045739">
    <property type="entry name" value="ACT_dom_pair"/>
</dbReference>
<accession>A0A1X0Y296</accession>
<evidence type="ECO:0000259" key="1">
    <source>
        <dbReference type="Pfam" id="PF19571"/>
    </source>
</evidence>
<name>A0A1X0Y296_9BACT</name>
<feature type="domain" description="ACT" evidence="1">
    <location>
        <begin position="1"/>
        <end position="128"/>
    </location>
</feature>
<dbReference type="EMBL" id="NAAD01000012">
    <property type="protein sequence ID" value="ORJ59239.1"/>
    <property type="molecule type" value="Genomic_DNA"/>
</dbReference>
<evidence type="ECO:0000313" key="2">
    <source>
        <dbReference type="EMBL" id="ORJ59239.1"/>
    </source>
</evidence>
<dbReference type="STRING" id="1969733.B5V00_10080"/>